<dbReference type="AlphaFoldDB" id="A0A426YZE7"/>
<reference evidence="1 2" key="1">
    <citation type="journal article" date="2014" name="Agronomy (Basel)">
        <title>A Draft Genome Sequence for Ensete ventricosum, the Drought-Tolerant Tree Against Hunger.</title>
        <authorList>
            <person name="Harrison J."/>
            <person name="Moore K.A."/>
            <person name="Paszkiewicz K."/>
            <person name="Jones T."/>
            <person name="Grant M."/>
            <person name="Ambacheew D."/>
            <person name="Muzemil S."/>
            <person name="Studholme D.J."/>
        </authorList>
    </citation>
    <scope>NUCLEOTIDE SEQUENCE [LARGE SCALE GENOMIC DNA]</scope>
</reference>
<name>A0A426YZE7_ENSVE</name>
<evidence type="ECO:0000313" key="1">
    <source>
        <dbReference type="EMBL" id="RRT57116.1"/>
    </source>
</evidence>
<accession>A0A426YZE7</accession>
<evidence type="ECO:0000313" key="2">
    <source>
        <dbReference type="Proteomes" id="UP000287651"/>
    </source>
</evidence>
<protein>
    <submittedName>
        <fullName evidence="1">Uncharacterized protein</fullName>
    </submittedName>
</protein>
<dbReference type="EMBL" id="AMZH03009319">
    <property type="protein sequence ID" value="RRT57116.1"/>
    <property type="molecule type" value="Genomic_DNA"/>
</dbReference>
<organism evidence="1 2">
    <name type="scientific">Ensete ventricosum</name>
    <name type="common">Abyssinian banana</name>
    <name type="synonym">Musa ensete</name>
    <dbReference type="NCBI Taxonomy" id="4639"/>
    <lineage>
        <taxon>Eukaryota</taxon>
        <taxon>Viridiplantae</taxon>
        <taxon>Streptophyta</taxon>
        <taxon>Embryophyta</taxon>
        <taxon>Tracheophyta</taxon>
        <taxon>Spermatophyta</taxon>
        <taxon>Magnoliopsida</taxon>
        <taxon>Liliopsida</taxon>
        <taxon>Zingiberales</taxon>
        <taxon>Musaceae</taxon>
        <taxon>Ensete</taxon>
    </lineage>
</organism>
<comment type="caution">
    <text evidence="1">The sequence shown here is derived from an EMBL/GenBank/DDBJ whole genome shotgun (WGS) entry which is preliminary data.</text>
</comment>
<dbReference type="Proteomes" id="UP000287651">
    <property type="component" value="Unassembled WGS sequence"/>
</dbReference>
<gene>
    <name evidence="1" type="ORF">B296_00018833</name>
</gene>
<sequence>MVRSWGKSWKSPEISNHGEWLVVDGAGSLCAAGRAAALVLRSSWFSLSLCGHAKEMAALSAVNDCNVGTMGVKSPSGGWQPRVATTVEDEDGSNNVDCDYATTSSLQVASVAARVQLQSEEDEAAMYTTIAEEGNSGMERETAAVVFNLLLAAIKIVGSKRLLQAAM</sequence>
<proteinExistence type="predicted"/>